<dbReference type="GO" id="GO:0008270">
    <property type="term" value="F:zinc ion binding"/>
    <property type="evidence" value="ECO:0007669"/>
    <property type="project" value="UniProtKB-KW"/>
</dbReference>
<dbReference type="Proteomes" id="UP000291343">
    <property type="component" value="Unassembled WGS sequence"/>
</dbReference>
<dbReference type="SUPFAM" id="SSF57716">
    <property type="entry name" value="Glucocorticoid receptor-like (DNA-binding domain)"/>
    <property type="match status" value="1"/>
</dbReference>
<evidence type="ECO:0000256" key="14">
    <source>
        <dbReference type="ARBA" id="ARBA00022833"/>
    </source>
</evidence>
<evidence type="ECO:0000256" key="13">
    <source>
        <dbReference type="ARBA" id="ARBA00022807"/>
    </source>
</evidence>
<dbReference type="PANTHER" id="PTHR13367:SF27">
    <property type="entry name" value="OTU DOMAIN-CONTAINING PROTEIN"/>
    <property type="match status" value="1"/>
</dbReference>
<dbReference type="GO" id="GO:0071947">
    <property type="term" value="P:protein deubiquitination involved in ubiquitin-dependent protein catabolic process"/>
    <property type="evidence" value="ECO:0007669"/>
    <property type="project" value="TreeGrafter"/>
</dbReference>
<keyword evidence="8" id="KW-0645">Protease</keyword>
<dbReference type="SMART" id="SM00259">
    <property type="entry name" value="ZnF_A20"/>
    <property type="match status" value="1"/>
</dbReference>
<keyword evidence="14" id="KW-0862">Zinc</keyword>
<evidence type="ECO:0000259" key="17">
    <source>
        <dbReference type="PROSITE" id="PS50802"/>
    </source>
</evidence>
<dbReference type="PANTHER" id="PTHR13367">
    <property type="entry name" value="UBIQUITIN THIOESTERASE"/>
    <property type="match status" value="1"/>
</dbReference>
<evidence type="ECO:0000256" key="6">
    <source>
        <dbReference type="ARBA" id="ARBA00022490"/>
    </source>
</evidence>
<evidence type="ECO:0000256" key="5">
    <source>
        <dbReference type="ARBA" id="ARBA00012759"/>
    </source>
</evidence>
<keyword evidence="15" id="KW-0539">Nucleus</keyword>
<organism evidence="19 20">
    <name type="scientific">Laodelphax striatellus</name>
    <name type="common">Small brown planthopper</name>
    <name type="synonym">Delphax striatella</name>
    <dbReference type="NCBI Taxonomy" id="195883"/>
    <lineage>
        <taxon>Eukaryota</taxon>
        <taxon>Metazoa</taxon>
        <taxon>Ecdysozoa</taxon>
        <taxon>Arthropoda</taxon>
        <taxon>Hexapoda</taxon>
        <taxon>Insecta</taxon>
        <taxon>Pterygota</taxon>
        <taxon>Neoptera</taxon>
        <taxon>Paraneoptera</taxon>
        <taxon>Hemiptera</taxon>
        <taxon>Auchenorrhyncha</taxon>
        <taxon>Fulgoroidea</taxon>
        <taxon>Delphacidae</taxon>
        <taxon>Criomorphinae</taxon>
        <taxon>Laodelphax</taxon>
    </lineage>
</organism>
<evidence type="ECO:0000259" key="18">
    <source>
        <dbReference type="PROSITE" id="PS51036"/>
    </source>
</evidence>
<evidence type="ECO:0000256" key="11">
    <source>
        <dbReference type="ARBA" id="ARBA00022786"/>
    </source>
</evidence>
<keyword evidence="20" id="KW-1185">Reference proteome</keyword>
<evidence type="ECO:0000256" key="15">
    <source>
        <dbReference type="ARBA" id="ARBA00023242"/>
    </source>
</evidence>
<evidence type="ECO:0000256" key="12">
    <source>
        <dbReference type="ARBA" id="ARBA00022801"/>
    </source>
</evidence>
<sequence length="599" mass="66298">MLGDEYFLSPVAMPCLQGSSCLADQRMDDLENGNFVPNEDNATAPPTNVGTSPTPASNFTSQFFSKNTDKHVEDSSEYKKLNRAISRATDNVNLVSQVRTELVLDNIDQDYLLETPAYTFMLPDLTELEPEDFRQFVEKDLMALSTQVSLEQADRLNWWTSKGCQRLWPLSTSGDGNCLLHAASLAMYGFHDRLLTLRKALHTYLGAGRGEALWRRWRRQQHRLNQQAELVWTEVEWRQEWNAIVSMASSEPRLRRTLSVASNQSGGGDLSNLGGDIYESLEEVHVLALAHVLKRPIIVVADTFLKDINGEALAPIPFGGIYLPLECAPAECHRSPLMLAYDGGHFSALVAMDTKQHALASAIPLTDCSHEILPIQFSIDPEEREDFGAKLELSHSEQVTLLHKYLDVVNIDDQDTGSGAESRNGLLGSIGKSMGQKLRFKLSRANSQLKNGGGGTARPAGGIMCAAIHLEKRLDYLDRMLNNYLNTARIRFHQEQDKKLLEGGVTSSTAVRYGAGNSQFYTDVDSESHDRVSQLTPVKAPVNHDTTVYLCKSTFYDTNQLCQTVGCGFFGNPQTGGYCSKCFREQLAPPEPAAPSSAV</sequence>
<dbReference type="GO" id="GO:0004843">
    <property type="term" value="F:cysteine-type deubiquitinase activity"/>
    <property type="evidence" value="ECO:0007669"/>
    <property type="project" value="UniProtKB-EC"/>
</dbReference>
<evidence type="ECO:0000256" key="16">
    <source>
        <dbReference type="SAM" id="MobiDB-lite"/>
    </source>
</evidence>
<name>A0A482XR04_LAOST</name>
<keyword evidence="9" id="KW-0479">Metal-binding</keyword>
<evidence type="ECO:0000313" key="19">
    <source>
        <dbReference type="EMBL" id="RZF48605.1"/>
    </source>
</evidence>
<keyword evidence="7" id="KW-0597">Phosphoprotein</keyword>
<evidence type="ECO:0000256" key="10">
    <source>
        <dbReference type="ARBA" id="ARBA00022771"/>
    </source>
</evidence>
<dbReference type="InterPro" id="IPR002653">
    <property type="entry name" value="Znf_A20"/>
</dbReference>
<dbReference type="AlphaFoldDB" id="A0A482XR04"/>
<dbReference type="GO" id="GO:0070536">
    <property type="term" value="P:protein K63-linked deubiquitination"/>
    <property type="evidence" value="ECO:0007669"/>
    <property type="project" value="TreeGrafter"/>
</dbReference>
<comment type="caution">
    <text evidence="19">The sequence shown here is derived from an EMBL/GenBank/DDBJ whole genome shotgun (WGS) entry which is preliminary data.</text>
</comment>
<dbReference type="PROSITE" id="PS50802">
    <property type="entry name" value="OTU"/>
    <property type="match status" value="1"/>
</dbReference>
<dbReference type="GO" id="GO:0005634">
    <property type="term" value="C:nucleus"/>
    <property type="evidence" value="ECO:0007669"/>
    <property type="project" value="UniProtKB-SubCell"/>
</dbReference>
<keyword evidence="12" id="KW-0378">Hydrolase</keyword>
<dbReference type="InterPro" id="IPR051346">
    <property type="entry name" value="OTU_Deubiquitinase"/>
</dbReference>
<evidence type="ECO:0000256" key="1">
    <source>
        <dbReference type="ARBA" id="ARBA00000707"/>
    </source>
</evidence>
<dbReference type="GO" id="GO:0070530">
    <property type="term" value="F:K63-linked polyubiquitin modification-dependent protein binding"/>
    <property type="evidence" value="ECO:0007669"/>
    <property type="project" value="TreeGrafter"/>
</dbReference>
<dbReference type="Gene3D" id="1.20.5.4770">
    <property type="match status" value="1"/>
</dbReference>
<dbReference type="InterPro" id="IPR003323">
    <property type="entry name" value="OTU_dom"/>
</dbReference>
<dbReference type="OrthoDB" id="10064699at2759"/>
<dbReference type="Pfam" id="PF01754">
    <property type="entry name" value="zf-A20"/>
    <property type="match status" value="1"/>
</dbReference>
<feature type="compositionally biased region" description="Polar residues" evidence="16">
    <location>
        <begin position="40"/>
        <end position="56"/>
    </location>
</feature>
<evidence type="ECO:0000256" key="8">
    <source>
        <dbReference type="ARBA" id="ARBA00022670"/>
    </source>
</evidence>
<reference evidence="19 20" key="1">
    <citation type="journal article" date="2017" name="Gigascience">
        <title>Genome sequence of the small brown planthopper, Laodelphax striatellus.</title>
        <authorList>
            <person name="Zhu J."/>
            <person name="Jiang F."/>
            <person name="Wang X."/>
            <person name="Yang P."/>
            <person name="Bao Y."/>
            <person name="Zhao W."/>
            <person name="Wang W."/>
            <person name="Lu H."/>
            <person name="Wang Q."/>
            <person name="Cui N."/>
            <person name="Li J."/>
            <person name="Chen X."/>
            <person name="Luo L."/>
            <person name="Yu J."/>
            <person name="Kang L."/>
            <person name="Cui F."/>
        </authorList>
    </citation>
    <scope>NUCLEOTIDE SEQUENCE [LARGE SCALE GENOMIC DNA]</scope>
    <source>
        <strain evidence="19">Lst14</strain>
    </source>
</reference>
<feature type="region of interest" description="Disordered" evidence="16">
    <location>
        <begin position="33"/>
        <end position="56"/>
    </location>
</feature>
<evidence type="ECO:0000256" key="3">
    <source>
        <dbReference type="ARBA" id="ARBA00004496"/>
    </source>
</evidence>
<dbReference type="GO" id="GO:0035871">
    <property type="term" value="P:protein K11-linked deubiquitination"/>
    <property type="evidence" value="ECO:0007669"/>
    <property type="project" value="TreeGrafter"/>
</dbReference>
<dbReference type="STRING" id="195883.A0A482XR04"/>
<keyword evidence="13" id="KW-0788">Thiol protease</keyword>
<feature type="domain" description="OTU" evidence="17">
    <location>
        <begin position="167"/>
        <end position="352"/>
    </location>
</feature>
<evidence type="ECO:0000256" key="4">
    <source>
        <dbReference type="ARBA" id="ARBA00005865"/>
    </source>
</evidence>
<dbReference type="CDD" id="cd22768">
    <property type="entry name" value="OTU_OTUD7"/>
    <property type="match status" value="1"/>
</dbReference>
<dbReference type="EMBL" id="QKKF02001692">
    <property type="protein sequence ID" value="RZF48605.1"/>
    <property type="molecule type" value="Genomic_DNA"/>
</dbReference>
<dbReference type="InParanoid" id="A0A482XR04"/>
<dbReference type="GO" id="GO:0005737">
    <property type="term" value="C:cytoplasm"/>
    <property type="evidence" value="ECO:0007669"/>
    <property type="project" value="UniProtKB-SubCell"/>
</dbReference>
<dbReference type="Pfam" id="PF02338">
    <property type="entry name" value="OTU"/>
    <property type="match status" value="1"/>
</dbReference>
<evidence type="ECO:0000256" key="9">
    <source>
        <dbReference type="ARBA" id="ARBA00022723"/>
    </source>
</evidence>
<keyword evidence="10" id="KW-0863">Zinc-finger</keyword>
<accession>A0A482XR04</accession>
<proteinExistence type="inferred from homology"/>
<evidence type="ECO:0000256" key="2">
    <source>
        <dbReference type="ARBA" id="ARBA00004123"/>
    </source>
</evidence>
<evidence type="ECO:0000313" key="20">
    <source>
        <dbReference type="Proteomes" id="UP000291343"/>
    </source>
</evidence>
<comment type="catalytic activity">
    <reaction evidence="1">
        <text>Thiol-dependent hydrolysis of ester, thioester, amide, peptide and isopeptide bonds formed by the C-terminal Gly of ubiquitin (a 76-residue protein attached to proteins as an intracellular targeting signal).</text>
        <dbReference type="EC" id="3.4.19.12"/>
    </reaction>
</comment>
<protein>
    <recommendedName>
        <fullName evidence="5">ubiquitinyl hydrolase 1</fullName>
        <ecNumber evidence="5">3.4.19.12</ecNumber>
    </recommendedName>
</protein>
<keyword evidence="11" id="KW-0833">Ubl conjugation pathway</keyword>
<gene>
    <name evidence="19" type="ORF">LSTR_LSTR011236</name>
</gene>
<keyword evidence="6" id="KW-0963">Cytoplasm</keyword>
<comment type="subcellular location">
    <subcellularLocation>
        <location evidence="3">Cytoplasm</location>
    </subcellularLocation>
    <subcellularLocation>
        <location evidence="2">Nucleus</location>
    </subcellularLocation>
</comment>
<evidence type="ECO:0000256" key="7">
    <source>
        <dbReference type="ARBA" id="ARBA00022553"/>
    </source>
</evidence>
<feature type="domain" description="A20-type" evidence="18">
    <location>
        <begin position="556"/>
        <end position="591"/>
    </location>
</feature>
<dbReference type="GO" id="GO:0071108">
    <property type="term" value="P:protein K48-linked deubiquitination"/>
    <property type="evidence" value="ECO:0007669"/>
    <property type="project" value="TreeGrafter"/>
</dbReference>
<dbReference type="EC" id="3.4.19.12" evidence="5"/>
<dbReference type="GO" id="GO:0003677">
    <property type="term" value="F:DNA binding"/>
    <property type="evidence" value="ECO:0007669"/>
    <property type="project" value="InterPro"/>
</dbReference>
<comment type="similarity">
    <text evidence="4">Belongs to the peptidase C64 family.</text>
</comment>
<dbReference type="PROSITE" id="PS51036">
    <property type="entry name" value="ZF_A20"/>
    <property type="match status" value="1"/>
</dbReference>
<dbReference type="SMR" id="A0A482XR04"/>